<dbReference type="PANTHER" id="PTHR12302">
    <property type="entry name" value="EBNA2 BINDING PROTEIN P100"/>
    <property type="match status" value="1"/>
</dbReference>
<keyword evidence="2" id="KW-0255">Endonuclease</keyword>
<dbReference type="InterPro" id="IPR035437">
    <property type="entry name" value="SNase_OB-fold_sf"/>
</dbReference>
<dbReference type="InterPro" id="IPR002071">
    <property type="entry name" value="Thermonucl_AS"/>
</dbReference>
<dbReference type="AlphaFoldDB" id="A0A143H931"/>
<dbReference type="KEGG" id="rst:ATY39_01625"/>
<dbReference type="PANTHER" id="PTHR12302:SF3">
    <property type="entry name" value="SERINE_THREONINE-PROTEIN KINASE 31"/>
    <property type="match status" value="1"/>
</dbReference>
<dbReference type="PROSITE" id="PS51257">
    <property type="entry name" value="PROKAR_LIPOPROTEIN"/>
    <property type="match status" value="1"/>
</dbReference>
<dbReference type="GO" id="GO:0003676">
    <property type="term" value="F:nucleic acid binding"/>
    <property type="evidence" value="ECO:0007669"/>
    <property type="project" value="InterPro"/>
</dbReference>
<keyword evidence="7" id="KW-1185">Reference proteome</keyword>
<keyword evidence="3" id="KW-0378">Hydrolase</keyword>
<protein>
    <recommendedName>
        <fullName evidence="5">TNase-like domain-containing protein</fullName>
    </recommendedName>
</protein>
<evidence type="ECO:0000313" key="7">
    <source>
        <dbReference type="Proteomes" id="UP000076021"/>
    </source>
</evidence>
<dbReference type="SMART" id="SM00318">
    <property type="entry name" value="SNc"/>
    <property type="match status" value="1"/>
</dbReference>
<dbReference type="SUPFAM" id="SSF50199">
    <property type="entry name" value="Staphylococcal nuclease"/>
    <property type="match status" value="1"/>
</dbReference>
<dbReference type="Proteomes" id="UP000076021">
    <property type="component" value="Chromosome"/>
</dbReference>
<evidence type="ECO:0000256" key="4">
    <source>
        <dbReference type="SAM" id="SignalP"/>
    </source>
</evidence>
<dbReference type="CDD" id="cd00175">
    <property type="entry name" value="SNc"/>
    <property type="match status" value="1"/>
</dbReference>
<dbReference type="STRING" id="241244.ATY39_01625"/>
<name>A0A143H931_9BACL</name>
<evidence type="ECO:0000256" key="2">
    <source>
        <dbReference type="ARBA" id="ARBA00022759"/>
    </source>
</evidence>
<dbReference type="EMBL" id="CP014806">
    <property type="protein sequence ID" value="AMW98228.1"/>
    <property type="molecule type" value="Genomic_DNA"/>
</dbReference>
<dbReference type="Pfam" id="PF00565">
    <property type="entry name" value="SNase"/>
    <property type="match status" value="1"/>
</dbReference>
<dbReference type="GO" id="GO:0016787">
    <property type="term" value="F:hydrolase activity"/>
    <property type="evidence" value="ECO:0007669"/>
    <property type="project" value="UniProtKB-KW"/>
</dbReference>
<feature type="signal peptide" evidence="4">
    <location>
        <begin position="1"/>
        <end position="17"/>
    </location>
</feature>
<reference evidence="7" key="2">
    <citation type="submission" date="2016-03" db="EMBL/GenBank/DDBJ databases">
        <authorList>
            <person name="Ploux O."/>
        </authorList>
    </citation>
    <scope>NUCLEOTIDE SEQUENCE [LARGE SCALE GENOMIC DNA]</scope>
    <source>
        <strain evidence="7">PP9</strain>
    </source>
</reference>
<dbReference type="PROSITE" id="PS50830">
    <property type="entry name" value="TNASE_3"/>
    <property type="match status" value="1"/>
</dbReference>
<dbReference type="OrthoDB" id="4376109at2"/>
<dbReference type="Gene3D" id="2.40.50.90">
    <property type="match status" value="1"/>
</dbReference>
<proteinExistence type="predicted"/>
<keyword evidence="1" id="KW-0540">Nuclease</keyword>
<feature type="domain" description="TNase-like" evidence="5">
    <location>
        <begin position="35"/>
        <end position="169"/>
    </location>
</feature>
<reference evidence="6 7" key="1">
    <citation type="journal article" date="2016" name="Genome Announc.">
        <title>Whole-Genome Sequence of Rummeliibacillus stabekisii Strain PP9 Isolated from Antarctic Soil.</title>
        <authorList>
            <person name="da Mota F.F."/>
            <person name="Vollu R.E."/>
            <person name="Jurelevicius D."/>
            <person name="Seldin L."/>
        </authorList>
    </citation>
    <scope>NUCLEOTIDE SEQUENCE [LARGE SCALE GENOMIC DNA]</scope>
    <source>
        <strain evidence="6 7">PP9</strain>
    </source>
</reference>
<evidence type="ECO:0000259" key="5">
    <source>
        <dbReference type="PROSITE" id="PS50830"/>
    </source>
</evidence>
<sequence>MKWWILLLCSMVLVVLAGCTLDNSSSNEQETETSEKVPVKVISVMDGDTIKVKYNGELKKVRYLLIDTPEMYHKQLGEQPYGREAQTKNREILNHAKNVSLEFDVGDKEDKYGRLLAYVYADGKSVQEQLVAEGLARVGYIYQPNTKYVNEFKDIQEQAKKKKIGIWRYDGYVTDRGFVKSVVEKQQHTKNSNGTYRQKDNGKSACTIKGNINSKGNKLYHMPGMAQYNNVKPEKTFCTEEEAKKAGFTKAAR</sequence>
<gene>
    <name evidence="6" type="ORF">ATY39_01625</name>
</gene>
<organism evidence="6 7">
    <name type="scientific">Rummeliibacillus stabekisii</name>
    <dbReference type="NCBI Taxonomy" id="241244"/>
    <lineage>
        <taxon>Bacteria</taxon>
        <taxon>Bacillati</taxon>
        <taxon>Bacillota</taxon>
        <taxon>Bacilli</taxon>
        <taxon>Bacillales</taxon>
        <taxon>Caryophanaceae</taxon>
        <taxon>Rummeliibacillus</taxon>
    </lineage>
</organism>
<accession>A0A143H931</accession>
<evidence type="ECO:0000256" key="1">
    <source>
        <dbReference type="ARBA" id="ARBA00022722"/>
    </source>
</evidence>
<dbReference type="RefSeq" id="WP_066784861.1">
    <property type="nucleotide sequence ID" value="NZ_CP014806.1"/>
</dbReference>
<feature type="chain" id="PRO_5039605612" description="TNase-like domain-containing protein" evidence="4">
    <location>
        <begin position="18"/>
        <end position="253"/>
    </location>
</feature>
<dbReference type="GO" id="GO:0004519">
    <property type="term" value="F:endonuclease activity"/>
    <property type="evidence" value="ECO:0007669"/>
    <property type="project" value="UniProtKB-KW"/>
</dbReference>
<keyword evidence="4" id="KW-0732">Signal</keyword>
<evidence type="ECO:0000313" key="6">
    <source>
        <dbReference type="EMBL" id="AMW98228.1"/>
    </source>
</evidence>
<dbReference type="InterPro" id="IPR016071">
    <property type="entry name" value="Staphylococal_nuclease_OB-fold"/>
</dbReference>
<evidence type="ECO:0000256" key="3">
    <source>
        <dbReference type="ARBA" id="ARBA00022801"/>
    </source>
</evidence>
<dbReference type="PROSITE" id="PS01284">
    <property type="entry name" value="TNASE_2"/>
    <property type="match status" value="1"/>
</dbReference>